<dbReference type="InterPro" id="IPR029058">
    <property type="entry name" value="AB_hydrolase_fold"/>
</dbReference>
<dbReference type="Proteomes" id="UP000185674">
    <property type="component" value="Chromosome"/>
</dbReference>
<gene>
    <name evidence="3" type="ORF">BEN76_07455</name>
</gene>
<dbReference type="EMBL" id="CP016896">
    <property type="protein sequence ID" value="APV35862.1"/>
    <property type="molecule type" value="Genomic_DNA"/>
</dbReference>
<evidence type="ECO:0000313" key="4">
    <source>
        <dbReference type="Proteomes" id="UP000185674"/>
    </source>
</evidence>
<feature type="domain" description="Alpha/beta hydrolase fold-3" evidence="2">
    <location>
        <begin position="60"/>
        <end position="226"/>
    </location>
</feature>
<dbReference type="eggNOG" id="COG0657">
    <property type="taxonomic scope" value="Bacteria"/>
</dbReference>
<dbReference type="AlphaFoldDB" id="A0A1P8EI39"/>
<organism evidence="3 4">
    <name type="scientific">Acinetobacter soli</name>
    <dbReference type="NCBI Taxonomy" id="487316"/>
    <lineage>
        <taxon>Bacteria</taxon>
        <taxon>Pseudomonadati</taxon>
        <taxon>Pseudomonadota</taxon>
        <taxon>Gammaproteobacteria</taxon>
        <taxon>Moraxellales</taxon>
        <taxon>Moraxellaceae</taxon>
        <taxon>Acinetobacter</taxon>
    </lineage>
</organism>
<dbReference type="Pfam" id="PF07859">
    <property type="entry name" value="Abhydrolase_3"/>
    <property type="match status" value="1"/>
</dbReference>
<dbReference type="PANTHER" id="PTHR48081">
    <property type="entry name" value="AB HYDROLASE SUPERFAMILY PROTEIN C4A8.06C"/>
    <property type="match status" value="1"/>
</dbReference>
<evidence type="ECO:0000313" key="3">
    <source>
        <dbReference type="EMBL" id="APV35862.1"/>
    </source>
</evidence>
<dbReference type="InterPro" id="IPR013094">
    <property type="entry name" value="AB_hydrolase_3"/>
</dbReference>
<dbReference type="GO" id="GO:0016787">
    <property type="term" value="F:hydrolase activity"/>
    <property type="evidence" value="ECO:0007669"/>
    <property type="project" value="UniProtKB-KW"/>
</dbReference>
<dbReference type="RefSeq" id="WP_076032728.1">
    <property type="nucleotide sequence ID" value="NZ_CP016896.1"/>
</dbReference>
<sequence>MNRPYDNATTVPSEAAILADFQNRSKRVYQHYVHMADICYANSPRAIMDVFPVKQAQKTVIFVHGGYWQWCEKSDFAFIVPALYEQNIQCVLLEYALAPLVPVYLMIEQVHEALDFIQHQDWITEHVVVVGHSAGAHLTAMNLTHPLVQKAVLLSGLYDLRPLCDTHLNQALQLSLDDAERLSPALHTNSHEMHCELYCGADELQELKWQSEQFYHALKGLNQTHVELHLLKDVNHYSILDAYFTHIAT</sequence>
<evidence type="ECO:0000256" key="1">
    <source>
        <dbReference type="ARBA" id="ARBA00022801"/>
    </source>
</evidence>
<dbReference type="KEGG" id="asol:BEN76_07455"/>
<evidence type="ECO:0000259" key="2">
    <source>
        <dbReference type="Pfam" id="PF07859"/>
    </source>
</evidence>
<dbReference type="SUPFAM" id="SSF53474">
    <property type="entry name" value="alpha/beta-Hydrolases"/>
    <property type="match status" value="1"/>
</dbReference>
<dbReference type="PANTHER" id="PTHR48081:SF33">
    <property type="entry name" value="KYNURENINE FORMAMIDASE"/>
    <property type="match status" value="1"/>
</dbReference>
<reference evidence="3 4" key="1">
    <citation type="submission" date="2016-08" db="EMBL/GenBank/DDBJ databases">
        <title>Complete genome sequence of Acinetobacter baylyi strain GFJ2.</title>
        <authorList>
            <person name="Tabata M."/>
            <person name="Kuboki S."/>
            <person name="Gibu N."/>
            <person name="Kinouchi Y."/>
            <person name="Vangnai A."/>
            <person name="Kasai D."/>
            <person name="Fukuda M."/>
        </authorList>
    </citation>
    <scope>NUCLEOTIDE SEQUENCE [LARGE SCALE GENOMIC DNA]</scope>
    <source>
        <strain evidence="3 4">GFJ2</strain>
    </source>
</reference>
<accession>A0A1P8EI39</accession>
<name>A0A1P8EI39_9GAMM</name>
<keyword evidence="1 3" id="KW-0378">Hydrolase</keyword>
<dbReference type="Gene3D" id="3.40.50.1820">
    <property type="entry name" value="alpha/beta hydrolase"/>
    <property type="match status" value="1"/>
</dbReference>
<dbReference type="STRING" id="487316.BEN76_07455"/>
<proteinExistence type="predicted"/>
<dbReference type="InterPro" id="IPR050300">
    <property type="entry name" value="GDXG_lipolytic_enzyme"/>
</dbReference>
<protein>
    <submittedName>
        <fullName evidence="3">Alpha/beta hydrolase</fullName>
    </submittedName>
</protein>